<dbReference type="PANTHER" id="PTHR38033:SF1">
    <property type="entry name" value="DOTU FAMILY TYPE IV_VI SECRETION SYSTEM PROTEIN"/>
    <property type="match status" value="1"/>
</dbReference>
<gene>
    <name evidence="2" type="ORF">OVY01_06925</name>
</gene>
<accession>A0ABT3ZKB3</accession>
<evidence type="ECO:0000313" key="2">
    <source>
        <dbReference type="EMBL" id="MCY0386969.1"/>
    </source>
</evidence>
<name>A0ABT3ZKB3_9BURK</name>
<dbReference type="Pfam" id="PF09850">
    <property type="entry name" value="DotU"/>
    <property type="match status" value="1"/>
</dbReference>
<keyword evidence="3" id="KW-1185">Reference proteome</keyword>
<comment type="caution">
    <text evidence="2">The sequence shown here is derived from an EMBL/GenBank/DDBJ whole genome shotgun (WGS) entry which is preliminary data.</text>
</comment>
<protein>
    <submittedName>
        <fullName evidence="2">DotU family type IV/VI secretion system protein</fullName>
    </submittedName>
</protein>
<evidence type="ECO:0000313" key="3">
    <source>
        <dbReference type="Proteomes" id="UP001082899"/>
    </source>
</evidence>
<evidence type="ECO:0000259" key="1">
    <source>
        <dbReference type="Pfam" id="PF09850"/>
    </source>
</evidence>
<organism evidence="2 3">
    <name type="scientific">Robbsia betulipollinis</name>
    <dbReference type="NCBI Taxonomy" id="2981849"/>
    <lineage>
        <taxon>Bacteria</taxon>
        <taxon>Pseudomonadati</taxon>
        <taxon>Pseudomonadota</taxon>
        <taxon>Betaproteobacteria</taxon>
        <taxon>Burkholderiales</taxon>
        <taxon>Burkholderiaceae</taxon>
        <taxon>Robbsia</taxon>
    </lineage>
</organism>
<dbReference type="NCBIfam" id="TIGR03349">
    <property type="entry name" value="IV_VI_DotU"/>
    <property type="match status" value="1"/>
</dbReference>
<dbReference type="InterPro" id="IPR017732">
    <property type="entry name" value="T4/T6SS_DotU"/>
</dbReference>
<proteinExistence type="predicted"/>
<reference evidence="2" key="1">
    <citation type="submission" date="2022-11" db="EMBL/GenBank/DDBJ databases">
        <title>Robbsia betulipollinis sp. nov., isolated from pollen of birch (Betula pendula).</title>
        <authorList>
            <person name="Shi H."/>
            <person name="Ambika Manirajan B."/>
            <person name="Ratering S."/>
            <person name="Geissler-Plaum R."/>
            <person name="Schnell S."/>
        </authorList>
    </citation>
    <scope>NUCLEOTIDE SEQUENCE</scope>
    <source>
        <strain evidence="2">Bb-Pol-6</strain>
    </source>
</reference>
<dbReference type="InterPro" id="IPR038522">
    <property type="entry name" value="T4/T6SS_DotU_sf"/>
</dbReference>
<dbReference type="Proteomes" id="UP001082899">
    <property type="component" value="Unassembled WGS sequence"/>
</dbReference>
<feature type="domain" description="Type IV / VI secretion system DotU" evidence="1">
    <location>
        <begin position="43"/>
        <end position="235"/>
    </location>
</feature>
<dbReference type="Gene3D" id="1.25.40.590">
    <property type="entry name" value="Type IV / VI secretion system, DotU"/>
    <property type="match status" value="1"/>
</dbReference>
<dbReference type="RefSeq" id="WP_267846644.1">
    <property type="nucleotide sequence ID" value="NZ_JAPMXC010000001.1"/>
</dbReference>
<sequence>MHRTSAVPASQTATSRNVLKTDDELMTEQFRAFIDEVRHAPARVLDVRQTDPELAAVALNQHLQRLIELQSAQIERQTSRLEVDNVADARYLKTALADELLLTMPWPGRDRWTAHLLESAFFRTNIAGDLVFERIDVLLADREPSRRKMARLYLFALAIGFQGRFRGDAALERLTAYRTELFQFVYQRRPDLGGRDRVLDDDAYAHTLSHLAQHNLPPLSRWTLGVVVAVIGLLATSEILWLSTTWPVREALHHASVE</sequence>
<dbReference type="EMBL" id="JAPMXC010000001">
    <property type="protein sequence ID" value="MCY0386969.1"/>
    <property type="molecule type" value="Genomic_DNA"/>
</dbReference>
<dbReference type="PANTHER" id="PTHR38033">
    <property type="entry name" value="MEMBRANE PROTEIN-RELATED"/>
    <property type="match status" value="1"/>
</dbReference>